<feature type="transmembrane region" description="Helical" evidence="9">
    <location>
        <begin position="113"/>
        <end position="133"/>
    </location>
</feature>
<keyword evidence="8" id="KW-0902">Two-component regulatory system</keyword>
<evidence type="ECO:0000256" key="1">
    <source>
        <dbReference type="ARBA" id="ARBA00000085"/>
    </source>
</evidence>
<dbReference type="PANTHER" id="PTHR43065">
    <property type="entry name" value="SENSOR HISTIDINE KINASE"/>
    <property type="match status" value="1"/>
</dbReference>
<feature type="transmembrane region" description="Helical" evidence="9">
    <location>
        <begin position="32"/>
        <end position="50"/>
    </location>
</feature>
<dbReference type="Gene3D" id="3.30.565.10">
    <property type="entry name" value="Histidine kinase-like ATPase, C-terminal domain"/>
    <property type="match status" value="1"/>
</dbReference>
<feature type="transmembrane region" description="Helical" evidence="9">
    <location>
        <begin position="6"/>
        <end position="25"/>
    </location>
</feature>
<dbReference type="Pfam" id="PF00512">
    <property type="entry name" value="HisKA"/>
    <property type="match status" value="1"/>
</dbReference>
<gene>
    <name evidence="11" type="ORF">ENW50_06990</name>
</gene>
<evidence type="ECO:0000256" key="7">
    <source>
        <dbReference type="ARBA" id="ARBA00022840"/>
    </source>
</evidence>
<dbReference type="EMBL" id="DTKL01000040">
    <property type="protein sequence ID" value="HGY94417.1"/>
    <property type="molecule type" value="Genomic_DNA"/>
</dbReference>
<dbReference type="PRINTS" id="PR00344">
    <property type="entry name" value="BCTRLSENSOR"/>
</dbReference>
<dbReference type="EC" id="2.7.13.3" evidence="2"/>
<feature type="transmembrane region" description="Helical" evidence="9">
    <location>
        <begin position="195"/>
        <end position="214"/>
    </location>
</feature>
<keyword evidence="6" id="KW-0418">Kinase</keyword>
<evidence type="ECO:0000256" key="4">
    <source>
        <dbReference type="ARBA" id="ARBA00022679"/>
    </source>
</evidence>
<dbReference type="InterPro" id="IPR036890">
    <property type="entry name" value="HATPase_C_sf"/>
</dbReference>
<feature type="transmembrane region" description="Helical" evidence="9">
    <location>
        <begin position="56"/>
        <end position="76"/>
    </location>
</feature>
<comment type="caution">
    <text evidence="11">The sequence shown here is derived from an EMBL/GenBank/DDBJ whole genome shotgun (WGS) entry which is preliminary data.</text>
</comment>
<feature type="domain" description="Histidine kinase" evidence="10">
    <location>
        <begin position="451"/>
        <end position="671"/>
    </location>
</feature>
<keyword evidence="9" id="KW-0472">Membrane</keyword>
<evidence type="ECO:0000256" key="5">
    <source>
        <dbReference type="ARBA" id="ARBA00022741"/>
    </source>
</evidence>
<evidence type="ECO:0000259" key="10">
    <source>
        <dbReference type="PROSITE" id="PS50109"/>
    </source>
</evidence>
<keyword evidence="3" id="KW-0597">Phosphoprotein</keyword>
<organism evidence="11">
    <name type="scientific">Acidobacterium capsulatum</name>
    <dbReference type="NCBI Taxonomy" id="33075"/>
    <lineage>
        <taxon>Bacteria</taxon>
        <taxon>Pseudomonadati</taxon>
        <taxon>Acidobacteriota</taxon>
        <taxon>Terriglobia</taxon>
        <taxon>Terriglobales</taxon>
        <taxon>Acidobacteriaceae</taxon>
        <taxon>Acidobacterium</taxon>
    </lineage>
</organism>
<evidence type="ECO:0000256" key="6">
    <source>
        <dbReference type="ARBA" id="ARBA00022777"/>
    </source>
</evidence>
<feature type="transmembrane region" description="Helical" evidence="9">
    <location>
        <begin position="88"/>
        <end position="107"/>
    </location>
</feature>
<dbReference type="InterPro" id="IPR036097">
    <property type="entry name" value="HisK_dim/P_sf"/>
</dbReference>
<name>A0A7V4XSN1_9BACT</name>
<dbReference type="GO" id="GO:0005524">
    <property type="term" value="F:ATP binding"/>
    <property type="evidence" value="ECO:0007669"/>
    <property type="project" value="UniProtKB-KW"/>
</dbReference>
<keyword evidence="9" id="KW-1133">Transmembrane helix</keyword>
<dbReference type="InterPro" id="IPR005467">
    <property type="entry name" value="His_kinase_dom"/>
</dbReference>
<dbReference type="SUPFAM" id="SSF55874">
    <property type="entry name" value="ATPase domain of HSP90 chaperone/DNA topoisomerase II/histidine kinase"/>
    <property type="match status" value="1"/>
</dbReference>
<protein>
    <recommendedName>
        <fullName evidence="2">histidine kinase</fullName>
        <ecNumber evidence="2">2.7.13.3</ecNumber>
    </recommendedName>
</protein>
<keyword evidence="7" id="KW-0067">ATP-binding</keyword>
<reference evidence="11" key="1">
    <citation type="journal article" date="2020" name="mSystems">
        <title>Genome- and Community-Level Interaction Insights into Carbon Utilization and Element Cycling Functions of Hydrothermarchaeota in Hydrothermal Sediment.</title>
        <authorList>
            <person name="Zhou Z."/>
            <person name="Liu Y."/>
            <person name="Xu W."/>
            <person name="Pan J."/>
            <person name="Luo Z.H."/>
            <person name="Li M."/>
        </authorList>
    </citation>
    <scope>NUCLEOTIDE SEQUENCE [LARGE SCALE GENOMIC DNA]</scope>
    <source>
        <strain evidence="11">SpSt-855</strain>
    </source>
</reference>
<dbReference type="AlphaFoldDB" id="A0A7V4XSN1"/>
<feature type="transmembrane region" description="Helical" evidence="9">
    <location>
        <begin position="140"/>
        <end position="161"/>
    </location>
</feature>
<sequence length="696" mass="76244">MADTYRIPVLALLCALAAVFGMLYLRVRTLRSLLWLLGWSAAALQLVFLLGSTRFYGVFPALAETCIQLAALMFLGSLSPLKLKHHNVHYVTLFAVPLILYSFSAHIAPNPDMLLRILMLLCDLAAVAVALFWSLRENILPPWFTTLFALSVGGFCIYAGVHNNDQGVLNAALAGNTFISALLVVVGYRRWSPGVVFTTIGLLLWSLPSFIGMPPFTGAHPGTVVWLLRIFNMAKVVGAIGMIVLVLEDELAAHDEAKQNERRAHLELEEYARIDFLPSGTENTAASFAPVCRAIAQYSRFPQVALLLRAPGGEFQIAATAGLDAATLNMLESLISNLDEDGLRQLRASSGVRFDLGRATQADLAPLLPGMASSDEMTRPNLLSIKTREGVLDGLLLLWGLKNAARPLATEDILPIELLLSRLASARDHRLLTGQVARSEKLDSLGQLAAGVAHELNNPLTVLMGYSEIMTEEPEPRVQKYAGMMLTEARRMKQIIESLVRFWRPSAEQTEEIQVEQLLRDIARLHRAELAAKGIELTLEVQPGLPPILGSYEQIQQVVMQLIQNAVSSLDREPGPQWMSTEPAQPLQIRIEARPNANSVQMLITDNGPGFTDPARVFDPFFTTKAVGEGVATGMGLSLCYTIVREHSGQITAWNREPHGACVRIELPSAAARSLLDVMTPAVTGRHTRAAERQSH</sequence>
<proteinExistence type="predicted"/>
<dbReference type="SUPFAM" id="SSF47384">
    <property type="entry name" value="Homodimeric domain of signal transducing histidine kinase"/>
    <property type="match status" value="1"/>
</dbReference>
<dbReference type="Gene3D" id="1.10.287.130">
    <property type="match status" value="1"/>
</dbReference>
<evidence type="ECO:0000256" key="8">
    <source>
        <dbReference type="ARBA" id="ARBA00023012"/>
    </source>
</evidence>
<dbReference type="Pfam" id="PF02518">
    <property type="entry name" value="HATPase_c"/>
    <property type="match status" value="1"/>
</dbReference>
<dbReference type="SMART" id="SM00388">
    <property type="entry name" value="HisKA"/>
    <property type="match status" value="1"/>
</dbReference>
<evidence type="ECO:0000256" key="9">
    <source>
        <dbReference type="SAM" id="Phobius"/>
    </source>
</evidence>
<comment type="catalytic activity">
    <reaction evidence="1">
        <text>ATP + protein L-histidine = ADP + protein N-phospho-L-histidine.</text>
        <dbReference type="EC" id="2.7.13.3"/>
    </reaction>
</comment>
<feature type="transmembrane region" description="Helical" evidence="9">
    <location>
        <begin position="167"/>
        <end position="188"/>
    </location>
</feature>
<evidence type="ECO:0000313" key="11">
    <source>
        <dbReference type="EMBL" id="HGY94417.1"/>
    </source>
</evidence>
<keyword evidence="4" id="KW-0808">Transferase</keyword>
<dbReference type="PANTHER" id="PTHR43065:SF10">
    <property type="entry name" value="PEROXIDE STRESS-ACTIVATED HISTIDINE KINASE MAK3"/>
    <property type="match status" value="1"/>
</dbReference>
<dbReference type="GO" id="GO:0000155">
    <property type="term" value="F:phosphorelay sensor kinase activity"/>
    <property type="evidence" value="ECO:0007669"/>
    <property type="project" value="InterPro"/>
</dbReference>
<dbReference type="InterPro" id="IPR003594">
    <property type="entry name" value="HATPase_dom"/>
</dbReference>
<keyword evidence="9" id="KW-0812">Transmembrane</keyword>
<keyword evidence="5" id="KW-0547">Nucleotide-binding</keyword>
<evidence type="ECO:0000256" key="2">
    <source>
        <dbReference type="ARBA" id="ARBA00012438"/>
    </source>
</evidence>
<dbReference type="SMART" id="SM00387">
    <property type="entry name" value="HATPase_c"/>
    <property type="match status" value="1"/>
</dbReference>
<dbReference type="PROSITE" id="PS50109">
    <property type="entry name" value="HIS_KIN"/>
    <property type="match status" value="1"/>
</dbReference>
<evidence type="ECO:0000256" key="3">
    <source>
        <dbReference type="ARBA" id="ARBA00022553"/>
    </source>
</evidence>
<accession>A0A7V4XSN1</accession>
<dbReference type="CDD" id="cd00082">
    <property type="entry name" value="HisKA"/>
    <property type="match status" value="1"/>
</dbReference>
<dbReference type="InterPro" id="IPR004358">
    <property type="entry name" value="Sig_transdc_His_kin-like_C"/>
</dbReference>
<dbReference type="InterPro" id="IPR003661">
    <property type="entry name" value="HisK_dim/P_dom"/>
</dbReference>